<gene>
    <name evidence="2" type="ORF">LCGC14_0466770</name>
</gene>
<evidence type="ECO:0000313" key="2">
    <source>
        <dbReference type="EMBL" id="KKN66902.1"/>
    </source>
</evidence>
<dbReference type="InterPro" id="IPR032427">
    <property type="entry name" value="P22_portal"/>
</dbReference>
<organism evidence="2">
    <name type="scientific">marine sediment metagenome</name>
    <dbReference type="NCBI Taxonomy" id="412755"/>
    <lineage>
        <taxon>unclassified sequences</taxon>
        <taxon>metagenomes</taxon>
        <taxon>ecological metagenomes</taxon>
    </lineage>
</organism>
<evidence type="ECO:0008006" key="3">
    <source>
        <dbReference type="Google" id="ProtNLM"/>
    </source>
</evidence>
<dbReference type="AlphaFoldDB" id="A0A0F9SWA9"/>
<feature type="region of interest" description="Disordered" evidence="1">
    <location>
        <begin position="1"/>
        <end position="30"/>
    </location>
</feature>
<comment type="caution">
    <text evidence="2">The sequence shown here is derived from an EMBL/GenBank/DDBJ whole genome shotgun (WGS) entry which is preliminary data.</text>
</comment>
<reference evidence="2" key="1">
    <citation type="journal article" date="2015" name="Nature">
        <title>Complex archaea that bridge the gap between prokaryotes and eukaryotes.</title>
        <authorList>
            <person name="Spang A."/>
            <person name="Saw J.H."/>
            <person name="Jorgensen S.L."/>
            <person name="Zaremba-Niedzwiedzka K."/>
            <person name="Martijn J."/>
            <person name="Lind A.E."/>
            <person name="van Eijk R."/>
            <person name="Schleper C."/>
            <person name="Guy L."/>
            <person name="Ettema T.J."/>
        </authorList>
    </citation>
    <scope>NUCLEOTIDE SEQUENCE</scope>
</reference>
<proteinExistence type="predicted"/>
<name>A0A0F9SWA9_9ZZZZ</name>
<dbReference type="EMBL" id="LAZR01000487">
    <property type="protein sequence ID" value="KKN66902.1"/>
    <property type="molecule type" value="Genomic_DNA"/>
</dbReference>
<protein>
    <recommendedName>
        <fullName evidence="3">Phage P22-like portal protein</fullName>
    </recommendedName>
</protein>
<feature type="compositionally biased region" description="Basic and acidic residues" evidence="1">
    <location>
        <begin position="1"/>
        <end position="14"/>
    </location>
</feature>
<sequence>MTEDEQKSHDRTESFLEQAQRRFKLASETENRVRNESLDDLKFSVGEQWPNMVKADREADGRPCLTMNRMPQFIRKITNEQRAERPAIQVNPVGNGATVKTAEIIQGIIRHIEINSEASIAIDHAFDMMVRIGFGYYRIITDYIEEESNYQEIKFDRIKNPFTVYFDPNHKKPDYSDARWCFVIEDMGSDVFKQQYPTAAASSLTDFSSVGNRAPGWITREIIRVAEYFYLEQEKYTLYQLQDESWVEQLPEEEQAVAQVERTRTRVRWAKISAVDILEEKEWPGKWIPIIPVLGDDIDVDGVRHLSGMVRGAKDPQRQYNYWISAATEAIALAPKAPFIAAEGQIENHELEWAESNRKNTAVLQYKILEVGGKALPPPQRQVAETPIQAMAQMIGMAAGDLQATIGIYNASLGARGPEQSGKAILARQRAADITSLNYSDNLSRSIRFGGRIILDLIPKIYDRARIQRIVNPDASIDHVIIHNGQEQQAAAQGMVSPGIDKVFDVKVGTYDISISVGPSYQSKRQEGVASMLDFLKVFPQAAAFIGDLIAGAMDWPGAKTIAARLKRMLPPGVEDADDENPQAKLQQAQMQLQQQGQLLEQANKMVQQQAGMIKNERVKQDAVKDMKKWELESKERIALQKGETDVALAQVAAGMQGALENLKAVNADVAARQKLLNEDKPVGAGGKSG</sequence>
<dbReference type="Pfam" id="PF16510">
    <property type="entry name" value="P22_portal"/>
    <property type="match status" value="1"/>
</dbReference>
<evidence type="ECO:0000256" key="1">
    <source>
        <dbReference type="SAM" id="MobiDB-lite"/>
    </source>
</evidence>
<accession>A0A0F9SWA9</accession>